<dbReference type="Proteomes" id="UP000054937">
    <property type="component" value="Unassembled WGS sequence"/>
</dbReference>
<proteinExistence type="predicted"/>
<comment type="caution">
    <text evidence="3">The sequence shown here is derived from an EMBL/GenBank/DDBJ whole genome shotgun (WGS) entry which is preliminary data.</text>
</comment>
<protein>
    <submittedName>
        <fullName evidence="3">Uncharacterized protein</fullName>
    </submittedName>
</protein>
<gene>
    <name evidence="3" type="ORF">PPERSA_06811</name>
</gene>
<feature type="region of interest" description="Disordered" evidence="2">
    <location>
        <begin position="558"/>
        <end position="588"/>
    </location>
</feature>
<sequence length="588" mass="69389">MLNQLANQRDFDILDSYNNKNSSNMLVFQSNKGNYSNLLSQQSNLQTISFDLATEINEQTQDTDKINKFPKIGQGQNKIQRQQPQDGNKIEFKNNSIHLENSPQKLKINKKSNKSARSVTIDQSSLNSYAYKQKNDQISKNINLNECNKKKKTLPYVMSQSQIEEIREEELLSSSINTSRKFEKKQDDKFQKQQQILQNQLQQLTDKGQKKQTDSSFIDLDQKPTQQSILKNGSASKQYSGLQNSNLQNSSLYKQSKISNFKYLDLKQYFRGSRSKTINDQEDSQYFSKADFSMYLKTNKKLANQMKQIQQNDPKTTYKLNKIEAMKKLRPKSEIKTGEYNADRRLFIYEQRLLQKFVDNEKFWNEDFQIAKSALQFHLNLQDKQRNRIQNQLQQQYEQKLNAFQNQYKKQLQQNQKIQKSYPYYLKQQNNITINCIKQSQQAQKPKTILEQIVIDKDQVTEENFQENKSEQKLLQMNSQQSILTQKDQINKQHVNSDDISIKQSKQQLINKNITNIDNKQYDNQRKSPIKYKIDLDNQKQKYTSNYSHSYRYQDSSIDQSIEKQKQNSKSIQYLQNENLIGSPTKKE</sequence>
<accession>A0A0V0QS79</accession>
<evidence type="ECO:0000256" key="2">
    <source>
        <dbReference type="SAM" id="MobiDB-lite"/>
    </source>
</evidence>
<keyword evidence="4" id="KW-1185">Reference proteome</keyword>
<keyword evidence="1" id="KW-0175">Coiled coil</keyword>
<organism evidence="3 4">
    <name type="scientific">Pseudocohnilembus persalinus</name>
    <name type="common">Ciliate</name>
    <dbReference type="NCBI Taxonomy" id="266149"/>
    <lineage>
        <taxon>Eukaryota</taxon>
        <taxon>Sar</taxon>
        <taxon>Alveolata</taxon>
        <taxon>Ciliophora</taxon>
        <taxon>Intramacronucleata</taxon>
        <taxon>Oligohymenophorea</taxon>
        <taxon>Scuticociliatia</taxon>
        <taxon>Philasterida</taxon>
        <taxon>Pseudocohnilembidae</taxon>
        <taxon>Pseudocohnilembus</taxon>
    </lineage>
</organism>
<feature type="compositionally biased region" description="Polar residues" evidence="2">
    <location>
        <begin position="568"/>
        <end position="582"/>
    </location>
</feature>
<reference evidence="3 4" key="1">
    <citation type="journal article" date="2015" name="Sci. Rep.">
        <title>Genome of the facultative scuticociliatosis pathogen Pseudocohnilembus persalinus provides insight into its virulence through horizontal gene transfer.</title>
        <authorList>
            <person name="Xiong J."/>
            <person name="Wang G."/>
            <person name="Cheng J."/>
            <person name="Tian M."/>
            <person name="Pan X."/>
            <person name="Warren A."/>
            <person name="Jiang C."/>
            <person name="Yuan D."/>
            <person name="Miao W."/>
        </authorList>
    </citation>
    <scope>NUCLEOTIDE SEQUENCE [LARGE SCALE GENOMIC DNA]</scope>
    <source>
        <strain evidence="3">36N120E</strain>
    </source>
</reference>
<name>A0A0V0QS79_PSEPJ</name>
<feature type="region of interest" description="Disordered" evidence="2">
    <location>
        <begin position="203"/>
        <end position="224"/>
    </location>
</feature>
<dbReference type="AlphaFoldDB" id="A0A0V0QS79"/>
<dbReference type="EMBL" id="LDAU01000110">
    <property type="protein sequence ID" value="KRX05177.1"/>
    <property type="molecule type" value="Genomic_DNA"/>
</dbReference>
<evidence type="ECO:0000256" key="1">
    <source>
        <dbReference type="SAM" id="Coils"/>
    </source>
</evidence>
<evidence type="ECO:0000313" key="3">
    <source>
        <dbReference type="EMBL" id="KRX05177.1"/>
    </source>
</evidence>
<dbReference type="InParanoid" id="A0A0V0QS79"/>
<feature type="coiled-coil region" evidence="1">
    <location>
        <begin position="379"/>
        <end position="421"/>
    </location>
</feature>
<evidence type="ECO:0000313" key="4">
    <source>
        <dbReference type="Proteomes" id="UP000054937"/>
    </source>
</evidence>